<protein>
    <submittedName>
        <fullName evidence="1">Uncharacterized protein</fullName>
    </submittedName>
</protein>
<gene>
    <name evidence="1" type="ORF">R3W88_008154</name>
</gene>
<accession>A0AAV9M826</accession>
<evidence type="ECO:0000313" key="2">
    <source>
        <dbReference type="Proteomes" id="UP001311915"/>
    </source>
</evidence>
<organism evidence="1 2">
    <name type="scientific">Solanum pinnatisectum</name>
    <name type="common">tansyleaf nightshade</name>
    <dbReference type="NCBI Taxonomy" id="50273"/>
    <lineage>
        <taxon>Eukaryota</taxon>
        <taxon>Viridiplantae</taxon>
        <taxon>Streptophyta</taxon>
        <taxon>Embryophyta</taxon>
        <taxon>Tracheophyta</taxon>
        <taxon>Spermatophyta</taxon>
        <taxon>Magnoliopsida</taxon>
        <taxon>eudicotyledons</taxon>
        <taxon>Gunneridae</taxon>
        <taxon>Pentapetalae</taxon>
        <taxon>asterids</taxon>
        <taxon>lamiids</taxon>
        <taxon>Solanales</taxon>
        <taxon>Solanaceae</taxon>
        <taxon>Solanoideae</taxon>
        <taxon>Solaneae</taxon>
        <taxon>Solanum</taxon>
    </lineage>
</organism>
<dbReference type="EMBL" id="JAWPEI010000002">
    <property type="protein sequence ID" value="KAK4733893.1"/>
    <property type="molecule type" value="Genomic_DNA"/>
</dbReference>
<proteinExistence type="predicted"/>
<name>A0AAV9M826_9SOLN</name>
<sequence length="93" mass="10656">MDENFSHMRGHLENIHNILSTCSQKFDDAQEPLDLTVSLADKCKIEEVTKPDIISALNEEKTNPICNLEVHSKMLEVPFHVEQENSEDVDTYL</sequence>
<keyword evidence="2" id="KW-1185">Reference proteome</keyword>
<comment type="caution">
    <text evidence="1">The sequence shown here is derived from an EMBL/GenBank/DDBJ whole genome shotgun (WGS) entry which is preliminary data.</text>
</comment>
<evidence type="ECO:0000313" key="1">
    <source>
        <dbReference type="EMBL" id="KAK4733893.1"/>
    </source>
</evidence>
<dbReference type="AlphaFoldDB" id="A0AAV9M826"/>
<reference evidence="1 2" key="1">
    <citation type="submission" date="2023-10" db="EMBL/GenBank/DDBJ databases">
        <title>Genome-Wide Identification Analysis in wild type Solanum Pinnatisectum Reveals Some Genes Defensing Phytophthora Infestans.</title>
        <authorList>
            <person name="Sun C."/>
        </authorList>
    </citation>
    <scope>NUCLEOTIDE SEQUENCE [LARGE SCALE GENOMIC DNA]</scope>
    <source>
        <strain evidence="1">LQN</strain>
        <tissue evidence="1">Leaf</tissue>
    </source>
</reference>
<dbReference type="Proteomes" id="UP001311915">
    <property type="component" value="Unassembled WGS sequence"/>
</dbReference>